<feature type="signal peptide" evidence="3">
    <location>
        <begin position="1"/>
        <end position="26"/>
    </location>
</feature>
<evidence type="ECO:0000259" key="4">
    <source>
        <dbReference type="Pfam" id="PF00263"/>
    </source>
</evidence>
<dbReference type="KEGG" id="schy:GVO57_05625"/>
<evidence type="ECO:0000256" key="2">
    <source>
        <dbReference type="SAM" id="MobiDB-lite"/>
    </source>
</evidence>
<dbReference type="PANTHER" id="PTHR30332">
    <property type="entry name" value="PROBABLE GENERAL SECRETION PATHWAY PROTEIN D"/>
    <property type="match status" value="1"/>
</dbReference>
<dbReference type="InterPro" id="IPR032789">
    <property type="entry name" value="T2SS-T3SS_pil_N"/>
</dbReference>
<feature type="domain" description="Type II/III secretion system secretin-like" evidence="4">
    <location>
        <begin position="292"/>
        <end position="451"/>
    </location>
</feature>
<reference evidence="6 7" key="1">
    <citation type="submission" date="2020-01" db="EMBL/GenBank/DDBJ databases">
        <title>Sphingomonas sp. C33 whole genome sequece.</title>
        <authorList>
            <person name="Park C."/>
        </authorList>
    </citation>
    <scope>NUCLEOTIDE SEQUENCE [LARGE SCALE GENOMIC DNA]</scope>
    <source>
        <strain evidence="6 7">C33</strain>
    </source>
</reference>
<gene>
    <name evidence="6" type="ORF">GVO57_05625</name>
</gene>
<sequence length="524" mass="53821">MPKAFRRLASAALTGGLIAAALPADAAPARPAAKAAAARIAARVAQVPTGAQRPTAEVLLSVGQGELVNLPVPIANIWTSNPSVADVYVSNPRQIHLFGKEAGEATVFATTAGGGVVYATNVRVSQNLTSIDRVLKVAMPEAQITVTPVGQVVVLSGTVGSPEDVEEAERLVKSLLNPGVDVTAPNAVLKIGTVNRLRTATPLQVNLQVRIAEVSRDLTKSFGLNLLTRDTTGGFLFGIAQGRSFGSITTDAATGATNFNLNGLGQGAGITNLGLAGRLFGLDVATALDLAEGEGLITTLANPNLTALSGETASFLAGGEIPIPLAQGLGQIGVEFKQYGVSLSFTPTVLSDGRISMRVRPEVSELTSAGAVTIGGFQIPALTTRRAETTVELGSGQSFMIGGLLQNRHTNNVDRAPGLGDLPILGALFRSTRFRRAETELMIIVTPYLVKPSSTPLPLPTDGYRSATDAERVLLGQTAGSGDTSERPVPRLAPPVSGGATAPVPGRAGKTGKDAGDPAPGFSN</sequence>
<comment type="similarity">
    <text evidence="1">Belongs to the bacterial secretin family.</text>
</comment>
<keyword evidence="3" id="KW-0732">Signal</keyword>
<dbReference type="PANTHER" id="PTHR30332:SF17">
    <property type="entry name" value="TYPE IV PILIATION SYSTEM PROTEIN DR_0774-RELATED"/>
    <property type="match status" value="1"/>
</dbReference>
<dbReference type="GO" id="GO:0009306">
    <property type="term" value="P:protein secretion"/>
    <property type="evidence" value="ECO:0007669"/>
    <property type="project" value="InterPro"/>
</dbReference>
<evidence type="ECO:0000313" key="7">
    <source>
        <dbReference type="Proteomes" id="UP000464468"/>
    </source>
</evidence>
<dbReference type="InterPro" id="IPR004846">
    <property type="entry name" value="T2SS/T3SS_dom"/>
</dbReference>
<dbReference type="InterPro" id="IPR001775">
    <property type="entry name" value="GspD/PilQ"/>
</dbReference>
<dbReference type="AlphaFoldDB" id="A0A7Z2S6S2"/>
<name>A0A7Z2S6S2_9SPHN</name>
<dbReference type="Pfam" id="PF13629">
    <property type="entry name" value="T2SS-T3SS_pil_N"/>
    <property type="match status" value="1"/>
</dbReference>
<evidence type="ECO:0000259" key="5">
    <source>
        <dbReference type="Pfam" id="PF13629"/>
    </source>
</evidence>
<feature type="domain" description="Pilus formation protein N-terminal" evidence="5">
    <location>
        <begin position="56"/>
        <end position="125"/>
    </location>
</feature>
<evidence type="ECO:0000313" key="6">
    <source>
        <dbReference type="EMBL" id="QHL91813.1"/>
    </source>
</evidence>
<keyword evidence="7" id="KW-1185">Reference proteome</keyword>
<evidence type="ECO:0000256" key="3">
    <source>
        <dbReference type="SAM" id="SignalP"/>
    </source>
</evidence>
<dbReference type="InterPro" id="IPR050810">
    <property type="entry name" value="Bact_Secretion_Sys_Channel"/>
</dbReference>
<dbReference type="PRINTS" id="PR00811">
    <property type="entry name" value="BCTERIALGSPD"/>
</dbReference>
<proteinExistence type="inferred from homology"/>
<feature type="region of interest" description="Disordered" evidence="2">
    <location>
        <begin position="475"/>
        <end position="524"/>
    </location>
</feature>
<evidence type="ECO:0000256" key="1">
    <source>
        <dbReference type="RuleBase" id="RU004003"/>
    </source>
</evidence>
<dbReference type="Proteomes" id="UP000464468">
    <property type="component" value="Chromosome"/>
</dbReference>
<dbReference type="GO" id="GO:0015627">
    <property type="term" value="C:type II protein secretion system complex"/>
    <property type="evidence" value="ECO:0007669"/>
    <property type="project" value="TreeGrafter"/>
</dbReference>
<feature type="chain" id="PRO_5030705019" evidence="3">
    <location>
        <begin position="27"/>
        <end position="524"/>
    </location>
</feature>
<accession>A0A7Z2S6S2</accession>
<dbReference type="Pfam" id="PF00263">
    <property type="entry name" value="Secretin"/>
    <property type="match status" value="1"/>
</dbReference>
<protein>
    <submittedName>
        <fullName evidence="6">Secretion system protein</fullName>
    </submittedName>
</protein>
<dbReference type="EMBL" id="CP047895">
    <property type="protein sequence ID" value="QHL91813.1"/>
    <property type="molecule type" value="Genomic_DNA"/>
</dbReference>
<organism evidence="6 7">
    <name type="scientific">Sphingomonas changnyeongensis</name>
    <dbReference type="NCBI Taxonomy" id="2698679"/>
    <lineage>
        <taxon>Bacteria</taxon>
        <taxon>Pseudomonadati</taxon>
        <taxon>Pseudomonadota</taxon>
        <taxon>Alphaproteobacteria</taxon>
        <taxon>Sphingomonadales</taxon>
        <taxon>Sphingomonadaceae</taxon>
        <taxon>Sphingomonas</taxon>
    </lineage>
</organism>